<organism evidence="2 3">
    <name type="scientific">Dyella halodurans</name>
    <dbReference type="NCBI Taxonomy" id="1920171"/>
    <lineage>
        <taxon>Bacteria</taxon>
        <taxon>Pseudomonadati</taxon>
        <taxon>Pseudomonadota</taxon>
        <taxon>Gammaproteobacteria</taxon>
        <taxon>Lysobacterales</taxon>
        <taxon>Rhodanobacteraceae</taxon>
        <taxon>Dyella</taxon>
    </lineage>
</organism>
<dbReference type="Gene3D" id="3.40.30.10">
    <property type="entry name" value="Glutaredoxin"/>
    <property type="match status" value="1"/>
</dbReference>
<dbReference type="PANTHER" id="PTHR13887">
    <property type="entry name" value="GLUTATHIONE S-TRANSFERASE KAPPA"/>
    <property type="match status" value="1"/>
</dbReference>
<accession>A0ABV9BYG6</accession>
<dbReference type="RefSeq" id="WP_266150486.1">
    <property type="nucleotide sequence ID" value="NZ_CP064028.1"/>
</dbReference>
<dbReference type="Proteomes" id="UP001595961">
    <property type="component" value="Unassembled WGS sequence"/>
</dbReference>
<protein>
    <submittedName>
        <fullName evidence="2">DsbA family oxidoreductase</fullName>
    </submittedName>
</protein>
<dbReference type="EMBL" id="JBHSGA010000008">
    <property type="protein sequence ID" value="MFC4525764.1"/>
    <property type="molecule type" value="Genomic_DNA"/>
</dbReference>
<evidence type="ECO:0000313" key="3">
    <source>
        <dbReference type="Proteomes" id="UP001595961"/>
    </source>
</evidence>
<dbReference type="InterPro" id="IPR036249">
    <property type="entry name" value="Thioredoxin-like_sf"/>
</dbReference>
<evidence type="ECO:0000259" key="1">
    <source>
        <dbReference type="Pfam" id="PF01323"/>
    </source>
</evidence>
<feature type="domain" description="DSBA-like thioredoxin" evidence="1">
    <location>
        <begin position="30"/>
        <end position="235"/>
    </location>
</feature>
<proteinExistence type="predicted"/>
<dbReference type="SUPFAM" id="SSF52833">
    <property type="entry name" value="Thioredoxin-like"/>
    <property type="match status" value="1"/>
</dbReference>
<sequence length="241" mass="26586">MAVGGDTHRFAAMSCPAEVDAKTLQRRIAVEFYFDLVCPWCLIGKRQLEQAIDLLRLGYPDVEVVVQWKSLPLLPDLPLSGVPFQAFYLKRLGSASAVEARRRQVREVGLATGVEFDFEHIELMPNTIAAHRLIEHAGQSGGHALQAQLIDRLFDAFFCRNEDIGDLQVLAGIGEAFGLERARTLALLVAPMHGTPLPRWLDDARHQGIAGVPGFVLKDRVPRMGAQPPEELAMAMLKSLA</sequence>
<dbReference type="Pfam" id="PF01323">
    <property type="entry name" value="DSBA"/>
    <property type="match status" value="1"/>
</dbReference>
<keyword evidence="3" id="KW-1185">Reference proteome</keyword>
<dbReference type="PANTHER" id="PTHR13887:SF41">
    <property type="entry name" value="THIOREDOXIN SUPERFAMILY PROTEIN"/>
    <property type="match status" value="1"/>
</dbReference>
<reference evidence="3" key="1">
    <citation type="journal article" date="2019" name="Int. J. Syst. Evol. Microbiol.">
        <title>The Global Catalogue of Microorganisms (GCM) 10K type strain sequencing project: providing services to taxonomists for standard genome sequencing and annotation.</title>
        <authorList>
            <consortium name="The Broad Institute Genomics Platform"/>
            <consortium name="The Broad Institute Genome Sequencing Center for Infectious Disease"/>
            <person name="Wu L."/>
            <person name="Ma J."/>
        </authorList>
    </citation>
    <scope>NUCLEOTIDE SEQUENCE [LARGE SCALE GENOMIC DNA]</scope>
    <source>
        <strain evidence="3">CCM 4481</strain>
    </source>
</reference>
<gene>
    <name evidence="2" type="ORF">ACFO5W_03870</name>
</gene>
<evidence type="ECO:0000313" key="2">
    <source>
        <dbReference type="EMBL" id="MFC4525764.1"/>
    </source>
</evidence>
<name>A0ABV9BYG6_9GAMM</name>
<comment type="caution">
    <text evidence="2">The sequence shown here is derived from an EMBL/GenBank/DDBJ whole genome shotgun (WGS) entry which is preliminary data.</text>
</comment>
<dbReference type="InterPro" id="IPR001853">
    <property type="entry name" value="DSBA-like_thioredoxin_dom"/>
</dbReference>
<dbReference type="CDD" id="cd03024">
    <property type="entry name" value="DsbA_FrnE"/>
    <property type="match status" value="1"/>
</dbReference>